<dbReference type="Pfam" id="PF00708">
    <property type="entry name" value="Acylphosphatase"/>
    <property type="match status" value="1"/>
</dbReference>
<protein>
    <recommendedName>
        <fullName evidence="3 5">Acylphosphatase</fullName>
        <ecNumber evidence="2 5">3.6.1.7</ecNumber>
    </recommendedName>
</protein>
<comment type="caution">
    <text evidence="9">The sequence shown here is derived from an EMBL/GenBank/DDBJ whole genome shotgun (WGS) entry which is preliminary data.</text>
</comment>
<evidence type="ECO:0000313" key="10">
    <source>
        <dbReference type="Proteomes" id="UP000664654"/>
    </source>
</evidence>
<dbReference type="RefSeq" id="WP_206572543.1">
    <property type="nucleotide sequence ID" value="NZ_JAFKCV010000002.1"/>
</dbReference>
<evidence type="ECO:0000256" key="4">
    <source>
        <dbReference type="ARBA" id="ARBA00047645"/>
    </source>
</evidence>
<dbReference type="GO" id="GO:0003998">
    <property type="term" value="F:acylphosphatase activity"/>
    <property type="evidence" value="ECO:0007669"/>
    <property type="project" value="UniProtKB-EC"/>
</dbReference>
<dbReference type="InterPro" id="IPR020456">
    <property type="entry name" value="Acylphosphatase"/>
</dbReference>
<name>A0A939ILP2_9ALTE</name>
<keyword evidence="10" id="KW-1185">Reference proteome</keyword>
<dbReference type="SUPFAM" id="SSF54975">
    <property type="entry name" value="Acylphosphatase/BLUF domain-like"/>
    <property type="match status" value="1"/>
</dbReference>
<reference evidence="9" key="1">
    <citation type="submission" date="2021-03" db="EMBL/GenBank/DDBJ databases">
        <title>novel species isolated from a fishpond in China.</title>
        <authorList>
            <person name="Lu H."/>
            <person name="Cai Z."/>
        </authorList>
    </citation>
    <scope>NUCLEOTIDE SEQUENCE</scope>
    <source>
        <strain evidence="9">JCM 30855</strain>
    </source>
</reference>
<dbReference type="PROSITE" id="PS00151">
    <property type="entry name" value="ACYLPHOSPHATASE_2"/>
    <property type="match status" value="1"/>
</dbReference>
<dbReference type="EC" id="3.6.1.7" evidence="2 5"/>
<evidence type="ECO:0000256" key="1">
    <source>
        <dbReference type="ARBA" id="ARBA00005614"/>
    </source>
</evidence>
<feature type="active site" evidence="5">
    <location>
        <position position="20"/>
    </location>
</feature>
<comment type="similarity">
    <text evidence="1 7">Belongs to the acylphosphatase family.</text>
</comment>
<keyword evidence="5 6" id="KW-0378">Hydrolase</keyword>
<evidence type="ECO:0000256" key="6">
    <source>
        <dbReference type="RuleBase" id="RU000553"/>
    </source>
</evidence>
<evidence type="ECO:0000256" key="3">
    <source>
        <dbReference type="ARBA" id="ARBA00015991"/>
    </source>
</evidence>
<dbReference type="PROSITE" id="PS51160">
    <property type="entry name" value="ACYLPHOSPHATASE_3"/>
    <property type="match status" value="1"/>
</dbReference>
<evidence type="ECO:0000313" key="9">
    <source>
        <dbReference type="EMBL" id="MBN7824428.1"/>
    </source>
</evidence>
<dbReference type="Gene3D" id="3.30.70.100">
    <property type="match status" value="1"/>
</dbReference>
<organism evidence="9 10">
    <name type="scientific">Bowmanella dokdonensis</name>
    <dbReference type="NCBI Taxonomy" id="751969"/>
    <lineage>
        <taxon>Bacteria</taxon>
        <taxon>Pseudomonadati</taxon>
        <taxon>Pseudomonadota</taxon>
        <taxon>Gammaproteobacteria</taxon>
        <taxon>Alteromonadales</taxon>
        <taxon>Alteromonadaceae</taxon>
        <taxon>Bowmanella</taxon>
    </lineage>
</organism>
<evidence type="ECO:0000259" key="8">
    <source>
        <dbReference type="PROSITE" id="PS51160"/>
    </source>
</evidence>
<evidence type="ECO:0000256" key="2">
    <source>
        <dbReference type="ARBA" id="ARBA00012150"/>
    </source>
</evidence>
<dbReference type="EMBL" id="JAFKCV010000002">
    <property type="protein sequence ID" value="MBN7824428.1"/>
    <property type="molecule type" value="Genomic_DNA"/>
</dbReference>
<gene>
    <name evidence="9" type="primary">yccX</name>
    <name evidence="9" type="ORF">J0A66_04230</name>
</gene>
<feature type="active site" evidence="5">
    <location>
        <position position="38"/>
    </location>
</feature>
<sequence>MAKQCIKARVTGKVQGVFFRKSTQARALQLGLSGYAKNLADGSVEVLACGKKSDLEELVAFLREGPPASDVSDVQVNPAAVTDTEGFDTL</sequence>
<proteinExistence type="inferred from homology"/>
<evidence type="ECO:0000256" key="5">
    <source>
        <dbReference type="PROSITE-ProRule" id="PRU00520"/>
    </source>
</evidence>
<dbReference type="PANTHER" id="PTHR47268:SF4">
    <property type="entry name" value="ACYLPHOSPHATASE"/>
    <property type="match status" value="1"/>
</dbReference>
<feature type="domain" description="Acylphosphatase-like" evidence="8">
    <location>
        <begin position="5"/>
        <end position="90"/>
    </location>
</feature>
<dbReference type="PANTHER" id="PTHR47268">
    <property type="entry name" value="ACYLPHOSPHATASE"/>
    <property type="match status" value="1"/>
</dbReference>
<dbReference type="PROSITE" id="PS00150">
    <property type="entry name" value="ACYLPHOSPHATASE_1"/>
    <property type="match status" value="1"/>
</dbReference>
<dbReference type="InterPro" id="IPR017968">
    <property type="entry name" value="Acylphosphatase_CS"/>
</dbReference>
<dbReference type="NCBIfam" id="NF011000">
    <property type="entry name" value="PRK14426.1"/>
    <property type="match status" value="1"/>
</dbReference>
<comment type="catalytic activity">
    <reaction evidence="4 5 6">
        <text>an acyl phosphate + H2O = a carboxylate + phosphate + H(+)</text>
        <dbReference type="Rhea" id="RHEA:14965"/>
        <dbReference type="ChEBI" id="CHEBI:15377"/>
        <dbReference type="ChEBI" id="CHEBI:15378"/>
        <dbReference type="ChEBI" id="CHEBI:29067"/>
        <dbReference type="ChEBI" id="CHEBI:43474"/>
        <dbReference type="ChEBI" id="CHEBI:59918"/>
        <dbReference type="EC" id="3.6.1.7"/>
    </reaction>
</comment>
<dbReference type="Proteomes" id="UP000664654">
    <property type="component" value="Unassembled WGS sequence"/>
</dbReference>
<dbReference type="InterPro" id="IPR001792">
    <property type="entry name" value="Acylphosphatase-like_dom"/>
</dbReference>
<evidence type="ECO:0000256" key="7">
    <source>
        <dbReference type="RuleBase" id="RU004168"/>
    </source>
</evidence>
<dbReference type="AlphaFoldDB" id="A0A939ILP2"/>
<dbReference type="InterPro" id="IPR036046">
    <property type="entry name" value="Acylphosphatase-like_dom_sf"/>
</dbReference>
<dbReference type="NCBIfam" id="NF011022">
    <property type="entry name" value="PRK14451.1"/>
    <property type="match status" value="1"/>
</dbReference>
<accession>A0A939ILP2</accession>